<dbReference type="Pfam" id="PF00248">
    <property type="entry name" value="Aldo_ket_red"/>
    <property type="match status" value="1"/>
</dbReference>
<gene>
    <name evidence="2" type="ORF">G9U52_08350</name>
</gene>
<dbReference type="Proteomes" id="UP001165962">
    <property type="component" value="Unassembled WGS sequence"/>
</dbReference>
<dbReference type="InterPro" id="IPR020471">
    <property type="entry name" value="AKR"/>
</dbReference>
<protein>
    <submittedName>
        <fullName evidence="2">Aldo/keto reductase</fullName>
    </submittedName>
</protein>
<evidence type="ECO:0000313" key="3">
    <source>
        <dbReference type="Proteomes" id="UP001165962"/>
    </source>
</evidence>
<dbReference type="InterPro" id="IPR050523">
    <property type="entry name" value="AKR_Detox_Biosynth"/>
</dbReference>
<organism evidence="2 3">
    <name type="scientific">Paenibacillus agricola</name>
    <dbReference type="NCBI Taxonomy" id="2716264"/>
    <lineage>
        <taxon>Bacteria</taxon>
        <taxon>Bacillati</taxon>
        <taxon>Bacillota</taxon>
        <taxon>Bacilli</taxon>
        <taxon>Bacillales</taxon>
        <taxon>Paenibacillaceae</taxon>
        <taxon>Paenibacillus</taxon>
    </lineage>
</organism>
<dbReference type="PANTHER" id="PTHR43364:SF5">
    <property type="entry name" value="REDUCTASE"/>
    <property type="match status" value="1"/>
</dbReference>
<evidence type="ECO:0000259" key="1">
    <source>
        <dbReference type="Pfam" id="PF00248"/>
    </source>
</evidence>
<dbReference type="EMBL" id="JAAOIW010000003">
    <property type="protein sequence ID" value="NHN29843.1"/>
    <property type="molecule type" value="Genomic_DNA"/>
</dbReference>
<proteinExistence type="predicted"/>
<dbReference type="Gene3D" id="3.20.20.100">
    <property type="entry name" value="NADP-dependent oxidoreductase domain"/>
    <property type="match status" value="1"/>
</dbReference>
<name>A0ABX0J1L8_9BACL</name>
<dbReference type="InterPro" id="IPR023210">
    <property type="entry name" value="NADP_OxRdtase_dom"/>
</dbReference>
<dbReference type="InterPro" id="IPR036812">
    <property type="entry name" value="NAD(P)_OxRdtase_dom_sf"/>
</dbReference>
<comment type="caution">
    <text evidence="2">The sequence shown here is derived from an EMBL/GenBank/DDBJ whole genome shotgun (WGS) entry which is preliminary data.</text>
</comment>
<accession>A0ABX0J1L8</accession>
<dbReference type="PANTHER" id="PTHR43364">
    <property type="entry name" value="NADH-SPECIFIC METHYLGLYOXAL REDUCTASE-RELATED"/>
    <property type="match status" value="1"/>
</dbReference>
<dbReference type="SUPFAM" id="SSF51430">
    <property type="entry name" value="NAD(P)-linked oxidoreductase"/>
    <property type="match status" value="1"/>
</dbReference>
<dbReference type="PRINTS" id="PR00069">
    <property type="entry name" value="ALDKETRDTASE"/>
</dbReference>
<evidence type="ECO:0000313" key="2">
    <source>
        <dbReference type="EMBL" id="NHN29843.1"/>
    </source>
</evidence>
<sequence>MKYGYLGRSGLKVSKLCLGTAAFGVEGLVTKEREYASIGEKEAFRIMDAALDAGINFFDTANVYGGVRLRGETIGHRGATEEIIGRWFAQGGNRREKVVLATKVGRVFEEDEIDGPNKAQGLSLYKIRRHFEASLKRLQTDHIELYQMHHVDRHVLWEELWEAFEGLVRQGKVDYIGSSNFAGRDLMKAQAAAKERHFMGLISEQHGYNLLNRLPELDVLPTAKELGIGVTIFSPLARGLLALDVMRPITRKLTDDAEMLLATHRSQMEQFSCLCRELGEKEAHVSLAWLLAQPAISSPIIGPSSVEELQDTLRAVEIELDASTLKQIDEIFPVPSEVSMFKRT</sequence>
<keyword evidence="3" id="KW-1185">Reference proteome</keyword>
<reference evidence="2" key="1">
    <citation type="submission" date="2020-03" db="EMBL/GenBank/DDBJ databases">
        <title>Draft sequencing of Paenibacilllus sp. S3N08.</title>
        <authorList>
            <person name="Kim D.-U."/>
        </authorList>
    </citation>
    <scope>NUCLEOTIDE SEQUENCE</scope>
    <source>
        <strain evidence="2">S3N08</strain>
    </source>
</reference>
<dbReference type="RefSeq" id="WP_166148345.1">
    <property type="nucleotide sequence ID" value="NZ_JAAOIW010000003.1"/>
</dbReference>
<feature type="domain" description="NADP-dependent oxidoreductase" evidence="1">
    <location>
        <begin position="15"/>
        <end position="331"/>
    </location>
</feature>